<keyword evidence="2" id="KW-0472">Membrane</keyword>
<feature type="region of interest" description="Disordered" evidence="1">
    <location>
        <begin position="1"/>
        <end position="24"/>
    </location>
</feature>
<keyword evidence="2" id="KW-0812">Transmembrane</keyword>
<feature type="transmembrane region" description="Helical" evidence="2">
    <location>
        <begin position="31"/>
        <end position="55"/>
    </location>
</feature>
<sequence>MNDRDTGADNEPENPETTAPPPAAPPRVARWYRLAIAAVVLAAVAVLGASGWWLFNGRAMDGYALPDGAIPLGAHDVCAGTVTISLKTDAEMADVARALRGDPRVLRSYTETQQEAYARFRRIFANQPELLSTTGADAMPASVMVVPTDQNATARIADQFRVQFRSARKVSDDNEIRSRFTGPGYRDPNCLPNGEHSPDGTAGH</sequence>
<dbReference type="Proteomes" id="UP001597542">
    <property type="component" value="Unassembled WGS sequence"/>
</dbReference>
<name>A0ABW5HXP6_9PSEU</name>
<dbReference type="EMBL" id="JBHUKQ010000010">
    <property type="protein sequence ID" value="MFD2481752.1"/>
    <property type="molecule type" value="Genomic_DNA"/>
</dbReference>
<protein>
    <submittedName>
        <fullName evidence="4">Permease-like cell division protein FtsX</fullName>
    </submittedName>
</protein>
<reference evidence="5" key="1">
    <citation type="journal article" date="2019" name="Int. J. Syst. Evol. Microbiol.">
        <title>The Global Catalogue of Microorganisms (GCM) 10K type strain sequencing project: providing services to taxonomists for standard genome sequencing and annotation.</title>
        <authorList>
            <consortium name="The Broad Institute Genomics Platform"/>
            <consortium name="The Broad Institute Genome Sequencing Center for Infectious Disease"/>
            <person name="Wu L."/>
            <person name="Ma J."/>
        </authorList>
    </citation>
    <scope>NUCLEOTIDE SEQUENCE [LARGE SCALE GENOMIC DNA]</scope>
    <source>
        <strain evidence="5">CGMCC 4.7638</strain>
    </source>
</reference>
<feature type="region of interest" description="Disordered" evidence="1">
    <location>
        <begin position="171"/>
        <end position="204"/>
    </location>
</feature>
<proteinExistence type="predicted"/>
<gene>
    <name evidence="4" type="ORF">ACFSUT_15820</name>
</gene>
<dbReference type="InterPro" id="IPR040690">
    <property type="entry name" value="FtsX_ECD"/>
</dbReference>
<feature type="domain" description="FtsX extracellular" evidence="3">
    <location>
        <begin position="84"/>
        <end position="161"/>
    </location>
</feature>
<accession>A0ABW5HXP6</accession>
<dbReference type="Pfam" id="PF18075">
    <property type="entry name" value="FtsX_ECD"/>
    <property type="match status" value="1"/>
</dbReference>
<dbReference type="Gene3D" id="3.30.70.3040">
    <property type="match status" value="1"/>
</dbReference>
<keyword evidence="5" id="KW-1185">Reference proteome</keyword>
<evidence type="ECO:0000313" key="4">
    <source>
        <dbReference type="EMBL" id="MFD2481752.1"/>
    </source>
</evidence>
<comment type="caution">
    <text evidence="4">The sequence shown here is derived from an EMBL/GenBank/DDBJ whole genome shotgun (WGS) entry which is preliminary data.</text>
</comment>
<evidence type="ECO:0000259" key="3">
    <source>
        <dbReference type="Pfam" id="PF18075"/>
    </source>
</evidence>
<evidence type="ECO:0000256" key="1">
    <source>
        <dbReference type="SAM" id="MobiDB-lite"/>
    </source>
</evidence>
<evidence type="ECO:0000256" key="2">
    <source>
        <dbReference type="SAM" id="Phobius"/>
    </source>
</evidence>
<dbReference type="RefSeq" id="WP_344272940.1">
    <property type="nucleotide sequence ID" value="NZ_BAAAHV010000011.1"/>
</dbReference>
<organism evidence="4 5">
    <name type="scientific">Amycolatopsis albidoflavus</name>
    <dbReference type="NCBI Taxonomy" id="102226"/>
    <lineage>
        <taxon>Bacteria</taxon>
        <taxon>Bacillati</taxon>
        <taxon>Actinomycetota</taxon>
        <taxon>Actinomycetes</taxon>
        <taxon>Pseudonocardiales</taxon>
        <taxon>Pseudonocardiaceae</taxon>
        <taxon>Amycolatopsis</taxon>
    </lineage>
</organism>
<keyword evidence="2" id="KW-1133">Transmembrane helix</keyword>
<evidence type="ECO:0000313" key="5">
    <source>
        <dbReference type="Proteomes" id="UP001597542"/>
    </source>
</evidence>